<protein>
    <submittedName>
        <fullName evidence="4">Reverse transcriptase domain-containing protein</fullName>
    </submittedName>
</protein>
<evidence type="ECO:0000313" key="2">
    <source>
        <dbReference type="EMBL" id="VDP57441.1"/>
    </source>
</evidence>
<gene>
    <name evidence="2" type="ORF">HPBE_LOCUS26407</name>
</gene>
<sequence>MDAITRDLQKPVPWTLLYADDAMLACERKCELERQVHAWCDCLAMLGLKLNVKKTEYLTTDVTRLDRIRNDVIRQKFGIAPMADKMREARMRWYGHVLRGKEDSVREIGLNL</sequence>
<dbReference type="WBParaSite" id="HPBE_0002640801-mRNA-1">
    <property type="protein sequence ID" value="HPBE_0002640801-mRNA-1"/>
    <property type="gene ID" value="HPBE_0002640801"/>
</dbReference>
<evidence type="ECO:0000313" key="4">
    <source>
        <dbReference type="WBParaSite" id="HPBE_0002640801-mRNA-1"/>
    </source>
</evidence>
<organism evidence="3 4">
    <name type="scientific">Heligmosomoides polygyrus</name>
    <name type="common">Parasitic roundworm</name>
    <dbReference type="NCBI Taxonomy" id="6339"/>
    <lineage>
        <taxon>Eukaryota</taxon>
        <taxon>Metazoa</taxon>
        <taxon>Ecdysozoa</taxon>
        <taxon>Nematoda</taxon>
        <taxon>Chromadorea</taxon>
        <taxon>Rhabditida</taxon>
        <taxon>Rhabditina</taxon>
        <taxon>Rhabditomorpha</taxon>
        <taxon>Strongyloidea</taxon>
        <taxon>Heligmosomidae</taxon>
        <taxon>Heligmosomoides</taxon>
    </lineage>
</organism>
<dbReference type="PROSITE" id="PS50878">
    <property type="entry name" value="RT_POL"/>
    <property type="match status" value="1"/>
</dbReference>
<dbReference type="EMBL" id="UZAH01039913">
    <property type="protein sequence ID" value="VDP57441.1"/>
    <property type="molecule type" value="Genomic_DNA"/>
</dbReference>
<feature type="domain" description="Reverse transcriptase" evidence="1">
    <location>
        <begin position="1"/>
        <end position="98"/>
    </location>
</feature>
<accession>A0A183GUN8</accession>
<dbReference type="InterPro" id="IPR043128">
    <property type="entry name" value="Rev_trsase/Diguanyl_cyclase"/>
</dbReference>
<dbReference type="Pfam" id="PF00078">
    <property type="entry name" value="RVT_1"/>
    <property type="match status" value="1"/>
</dbReference>
<dbReference type="InterPro" id="IPR000477">
    <property type="entry name" value="RT_dom"/>
</dbReference>
<keyword evidence="3" id="KW-1185">Reference proteome</keyword>
<dbReference type="Gene3D" id="3.30.70.270">
    <property type="match status" value="1"/>
</dbReference>
<evidence type="ECO:0000313" key="3">
    <source>
        <dbReference type="Proteomes" id="UP000050761"/>
    </source>
</evidence>
<dbReference type="InterPro" id="IPR043502">
    <property type="entry name" value="DNA/RNA_pol_sf"/>
</dbReference>
<proteinExistence type="predicted"/>
<evidence type="ECO:0000259" key="1">
    <source>
        <dbReference type="PROSITE" id="PS50878"/>
    </source>
</evidence>
<reference evidence="2 3" key="1">
    <citation type="submission" date="2018-11" db="EMBL/GenBank/DDBJ databases">
        <authorList>
            <consortium name="Pathogen Informatics"/>
        </authorList>
    </citation>
    <scope>NUCLEOTIDE SEQUENCE [LARGE SCALE GENOMIC DNA]</scope>
</reference>
<name>A0A183GUN8_HELPZ</name>
<dbReference type="SUPFAM" id="SSF56672">
    <property type="entry name" value="DNA/RNA polymerases"/>
    <property type="match status" value="1"/>
</dbReference>
<dbReference type="OrthoDB" id="10616496at2759"/>
<dbReference type="AlphaFoldDB" id="A0A183GUN8"/>
<accession>A0A3P8EL75</accession>
<dbReference type="Proteomes" id="UP000050761">
    <property type="component" value="Unassembled WGS sequence"/>
</dbReference>
<reference evidence="4" key="2">
    <citation type="submission" date="2019-09" db="UniProtKB">
        <authorList>
            <consortium name="WormBaseParasite"/>
        </authorList>
    </citation>
    <scope>IDENTIFICATION</scope>
</reference>